<comment type="caution">
    <text evidence="1">The sequence shown here is derived from an EMBL/GenBank/DDBJ whole genome shotgun (WGS) entry which is preliminary data.</text>
</comment>
<evidence type="ECO:0000313" key="2">
    <source>
        <dbReference type="Proteomes" id="UP001175271"/>
    </source>
</evidence>
<name>A0AA39LMG7_9BILA</name>
<evidence type="ECO:0000313" key="1">
    <source>
        <dbReference type="EMBL" id="KAK0402500.1"/>
    </source>
</evidence>
<keyword evidence="2" id="KW-1185">Reference proteome</keyword>
<proteinExistence type="predicted"/>
<dbReference type="AlphaFoldDB" id="A0AA39LMG7"/>
<dbReference type="Proteomes" id="UP001175271">
    <property type="component" value="Unassembled WGS sequence"/>
</dbReference>
<sequence>MRSGEKFELISRGSNGKRFMQIMNYLPSAFYDGVFGQLQREHIDPARKLAGVLGIAATLHYNERRELILYVSVNATAKIGSFALPNTPLSDDGLRPKYDRIRKIFLKESSSAASKSDPVPFNDALKKISLALRFSFNCELWAFCAPVSPRSVAFCRLFFELLGRSQMFKTIRTSNYGKECEEFVRKQMRSAHLEKLCVSPASWPVDFKELVSSFIGNPKFSSLWSMSSDAMLDYESVSSLLQRCSSGDIQKVLVHTKISFGKEQLLELLHNSALRLEGSTFRLAQRPELKIKFDGNVLDIDSR</sequence>
<gene>
    <name evidence="1" type="ORF">QR680_016369</name>
</gene>
<protein>
    <submittedName>
        <fullName evidence="1">Uncharacterized protein</fullName>
    </submittedName>
</protein>
<dbReference type="EMBL" id="JAUCMV010000004">
    <property type="protein sequence ID" value="KAK0402500.1"/>
    <property type="molecule type" value="Genomic_DNA"/>
</dbReference>
<reference evidence="1" key="1">
    <citation type="submission" date="2023-06" db="EMBL/GenBank/DDBJ databases">
        <title>Genomic analysis of the entomopathogenic nematode Steinernema hermaphroditum.</title>
        <authorList>
            <person name="Schwarz E.M."/>
            <person name="Heppert J.K."/>
            <person name="Baniya A."/>
            <person name="Schwartz H.T."/>
            <person name="Tan C.-H."/>
            <person name="Antoshechkin I."/>
            <person name="Sternberg P.W."/>
            <person name="Goodrich-Blair H."/>
            <person name="Dillman A.R."/>
        </authorList>
    </citation>
    <scope>NUCLEOTIDE SEQUENCE</scope>
    <source>
        <strain evidence="1">PS9179</strain>
        <tissue evidence="1">Whole animal</tissue>
    </source>
</reference>
<organism evidence="1 2">
    <name type="scientific">Steinernema hermaphroditum</name>
    <dbReference type="NCBI Taxonomy" id="289476"/>
    <lineage>
        <taxon>Eukaryota</taxon>
        <taxon>Metazoa</taxon>
        <taxon>Ecdysozoa</taxon>
        <taxon>Nematoda</taxon>
        <taxon>Chromadorea</taxon>
        <taxon>Rhabditida</taxon>
        <taxon>Tylenchina</taxon>
        <taxon>Panagrolaimomorpha</taxon>
        <taxon>Strongyloidoidea</taxon>
        <taxon>Steinernematidae</taxon>
        <taxon>Steinernema</taxon>
    </lineage>
</organism>
<accession>A0AA39LMG7</accession>